<reference evidence="1" key="2">
    <citation type="submission" date="2014-06" db="EMBL/GenBank/DDBJ databases">
        <title>The complete genome of Blastobotrys (Arxula) adeninivorans LS3 - a yeast of biotechnological interest.</title>
        <authorList>
            <person name="Kunze G."/>
            <person name="Gaillardin C."/>
            <person name="Czernicka M."/>
            <person name="Durrens P."/>
            <person name="Martin T."/>
            <person name="Boer E."/>
            <person name="Gabaldon T."/>
            <person name="Cruz J."/>
            <person name="Talla E."/>
            <person name="Marck C."/>
            <person name="Goffeau A."/>
            <person name="Barbe V."/>
            <person name="Baret P."/>
            <person name="Baronian K."/>
            <person name="Beier S."/>
            <person name="Bleykasten C."/>
            <person name="Bode R."/>
            <person name="Casaregola S."/>
            <person name="Despons L."/>
            <person name="Fairhead C."/>
            <person name="Giersberg M."/>
            <person name="Gierski P."/>
            <person name="Hahnel U."/>
            <person name="Hartmann A."/>
            <person name="Jankowska D."/>
            <person name="Jubin C."/>
            <person name="Jung P."/>
            <person name="Lafontaine I."/>
            <person name="Leh-Louis V."/>
            <person name="Lemaire M."/>
            <person name="Marcet-Houben M."/>
            <person name="Mascher M."/>
            <person name="Morel G."/>
            <person name="Richard G.-F."/>
            <person name="Riechen J."/>
            <person name="Sacerdot C."/>
            <person name="Sarkar A."/>
            <person name="Savel G."/>
            <person name="Schacherer J."/>
            <person name="Sherman D."/>
            <person name="Straub M.-L."/>
            <person name="Stein N."/>
            <person name="Thierry A."/>
            <person name="Trautwein-Schult A."/>
            <person name="Westhof E."/>
            <person name="Worch S."/>
            <person name="Dujon B."/>
            <person name="Souciet J.-L."/>
            <person name="Wincker P."/>
            <person name="Scholz U."/>
            <person name="Neuveglise N."/>
        </authorList>
    </citation>
    <scope>NUCLEOTIDE SEQUENCE</scope>
    <source>
        <strain evidence="1">LS3</strain>
    </source>
</reference>
<dbReference type="PANTHER" id="PTHR40470:SF1">
    <property type="entry name" value="PHYTANOYL-COA DIOXYGENASE FAMILY PROTEIN (AFU_ORTHOLOGUE AFUA_2G15850)"/>
    <property type="match status" value="1"/>
</dbReference>
<reference evidence="1" key="1">
    <citation type="submission" date="2014-02" db="EMBL/GenBank/DDBJ databases">
        <authorList>
            <person name="Genoscope - CEA"/>
        </authorList>
    </citation>
    <scope>NUCLEOTIDE SEQUENCE</scope>
    <source>
        <strain evidence="1">LS3</strain>
    </source>
</reference>
<dbReference type="AlphaFoldDB" id="A0A060TIL6"/>
<dbReference type="Gene3D" id="2.60.120.620">
    <property type="entry name" value="q2cbj1_9rhob like domain"/>
    <property type="match status" value="1"/>
</dbReference>
<organism evidence="1">
    <name type="scientific">Blastobotrys adeninivorans</name>
    <name type="common">Yeast</name>
    <name type="synonym">Arxula adeninivorans</name>
    <dbReference type="NCBI Taxonomy" id="409370"/>
    <lineage>
        <taxon>Eukaryota</taxon>
        <taxon>Fungi</taxon>
        <taxon>Dikarya</taxon>
        <taxon>Ascomycota</taxon>
        <taxon>Saccharomycotina</taxon>
        <taxon>Dipodascomycetes</taxon>
        <taxon>Dipodascales</taxon>
        <taxon>Trichomonascaceae</taxon>
        <taxon>Blastobotrys</taxon>
    </lineage>
</organism>
<dbReference type="Pfam" id="PF05721">
    <property type="entry name" value="PhyH"/>
    <property type="match status" value="1"/>
</dbReference>
<proteinExistence type="predicted"/>
<dbReference type="InterPro" id="IPR008775">
    <property type="entry name" value="Phytyl_CoA_dOase-like"/>
</dbReference>
<accession>A0A060TIL6</accession>
<dbReference type="PANTHER" id="PTHR40470">
    <property type="entry name" value="PHYTANOYL-COA DIOXYGENASE FAMILY PROTEIN (AFU_ORTHOLOGUE AFUA_2G15850)"/>
    <property type="match status" value="1"/>
</dbReference>
<name>A0A060TIL6_BLAAD</name>
<dbReference type="PhylomeDB" id="A0A060TIL6"/>
<sequence length="311" mass="35344">MSTTANGTKGTISPLTGLTYLESLKRDGYVRIPQVLSPEELETFRQAAQRTTKAAREGKWPYIRTIPKQFPPWGSDPSEGIWGVQHLMHPDLPDSPLFVAAYFNSKVRAVVKELLAEADPNGEPVKDEDLVMELYNMLVRPDKDFALRWHRDDVPPEATPEEEMKRLSEPGFHAQWNMPLYDDESLIVVTGSHARPRTDAERNADPFEDNMPNQDVVDMKAGDVIFYNNNIFHRGVYDSTKERMTLHGTMGHAKGAAHRARNVLQHGVREWIKDIRLDALNDEDRKVAEEMRARLIKLGSDNPNPGYSQTD</sequence>
<dbReference type="SUPFAM" id="SSF51197">
    <property type="entry name" value="Clavaminate synthase-like"/>
    <property type="match status" value="1"/>
</dbReference>
<gene>
    <name evidence="1" type="ORF">GNLVRS02_ARAD1D47454g</name>
</gene>
<dbReference type="EMBL" id="HG937694">
    <property type="protein sequence ID" value="CDP39001.1"/>
    <property type="molecule type" value="Genomic_DNA"/>
</dbReference>
<protein>
    <submittedName>
        <fullName evidence="1">ARAD1D47454p</fullName>
    </submittedName>
</protein>
<evidence type="ECO:0000313" key="1">
    <source>
        <dbReference type="EMBL" id="CDP39001.1"/>
    </source>
</evidence>